<name>A0A395GRA1_9EURO</name>
<feature type="region of interest" description="Disordered" evidence="1">
    <location>
        <begin position="91"/>
        <end position="111"/>
    </location>
</feature>
<sequence length="226" mass="25661">MYLSNPILPTLSDAPLLAKLLQASIADKDKDRVTPQSEEESALQLTFLTTMFERDLTHPHRRYWIIRDLDSGDVASFISWTLPVTEEEEERVREERSRTLPPVPRRQSAGGGDYMDELMPKIVDMRREILGVPRRLNWYCGNLATDPKYQRMGAASKLIRCPFEEADRDSVACYLDTDLHGPAIKMYERNGFVRVGEGVSVSLEKYGGQAIHTHVGLIREPSPLST</sequence>
<dbReference type="STRING" id="1448316.A0A395GRA1"/>
<dbReference type="OrthoDB" id="410198at2759"/>
<protein>
    <recommendedName>
        <fullName evidence="2">N-acetyltransferase domain-containing protein</fullName>
    </recommendedName>
</protein>
<dbReference type="Gene3D" id="3.40.630.30">
    <property type="match status" value="1"/>
</dbReference>
<dbReference type="AlphaFoldDB" id="A0A395GRA1"/>
<keyword evidence="4" id="KW-1185">Reference proteome</keyword>
<dbReference type="VEuPathDB" id="FungiDB:BO80DRAFT_467226"/>
<dbReference type="GeneID" id="37227699"/>
<dbReference type="PROSITE" id="PS51186">
    <property type="entry name" value="GNAT"/>
    <property type="match status" value="1"/>
</dbReference>
<dbReference type="RefSeq" id="XP_025572418.1">
    <property type="nucleotide sequence ID" value="XM_025722834.1"/>
</dbReference>
<dbReference type="PANTHER" id="PTHR42791">
    <property type="entry name" value="GNAT FAMILY ACETYLTRANSFERASE"/>
    <property type="match status" value="1"/>
</dbReference>
<reference evidence="3 4" key="1">
    <citation type="submission" date="2018-02" db="EMBL/GenBank/DDBJ databases">
        <title>The genomes of Aspergillus section Nigri reveals drivers in fungal speciation.</title>
        <authorList>
            <consortium name="DOE Joint Genome Institute"/>
            <person name="Vesth T.C."/>
            <person name="Nybo J."/>
            <person name="Theobald S."/>
            <person name="Brandl J."/>
            <person name="Frisvad J.C."/>
            <person name="Nielsen K.F."/>
            <person name="Lyhne E.K."/>
            <person name="Kogle M.E."/>
            <person name="Kuo A."/>
            <person name="Riley R."/>
            <person name="Clum A."/>
            <person name="Nolan M."/>
            <person name="Lipzen A."/>
            <person name="Salamov A."/>
            <person name="Henrissat B."/>
            <person name="Wiebenga A."/>
            <person name="De vries R.P."/>
            <person name="Grigoriev I.V."/>
            <person name="Mortensen U.H."/>
            <person name="Andersen M.R."/>
            <person name="Baker S.E."/>
        </authorList>
    </citation>
    <scope>NUCLEOTIDE SEQUENCE [LARGE SCALE GENOMIC DNA]</scope>
    <source>
        <strain evidence="3 4">CBS 121593</strain>
    </source>
</reference>
<feature type="domain" description="N-acetyltransferase" evidence="2">
    <location>
        <begin position="64"/>
        <end position="222"/>
    </location>
</feature>
<dbReference type="EMBL" id="KZ824456">
    <property type="protein sequence ID" value="RAK98090.1"/>
    <property type="molecule type" value="Genomic_DNA"/>
</dbReference>
<organism evidence="3 4">
    <name type="scientific">Aspergillus ibericus CBS 121593</name>
    <dbReference type="NCBI Taxonomy" id="1448316"/>
    <lineage>
        <taxon>Eukaryota</taxon>
        <taxon>Fungi</taxon>
        <taxon>Dikarya</taxon>
        <taxon>Ascomycota</taxon>
        <taxon>Pezizomycotina</taxon>
        <taxon>Eurotiomycetes</taxon>
        <taxon>Eurotiomycetidae</taxon>
        <taxon>Eurotiales</taxon>
        <taxon>Aspergillaceae</taxon>
        <taxon>Aspergillus</taxon>
        <taxon>Aspergillus subgen. Circumdati</taxon>
    </lineage>
</organism>
<evidence type="ECO:0000259" key="2">
    <source>
        <dbReference type="PROSITE" id="PS51186"/>
    </source>
</evidence>
<evidence type="ECO:0000256" key="1">
    <source>
        <dbReference type="SAM" id="MobiDB-lite"/>
    </source>
</evidence>
<dbReference type="PANTHER" id="PTHR42791:SF2">
    <property type="entry name" value="N-ACETYLTRANSFERASE DOMAIN-CONTAINING PROTEIN"/>
    <property type="match status" value="1"/>
</dbReference>
<gene>
    <name evidence="3" type="ORF">BO80DRAFT_467226</name>
</gene>
<dbReference type="InterPro" id="IPR016181">
    <property type="entry name" value="Acyl_CoA_acyltransferase"/>
</dbReference>
<proteinExistence type="predicted"/>
<evidence type="ECO:0000313" key="4">
    <source>
        <dbReference type="Proteomes" id="UP000249402"/>
    </source>
</evidence>
<dbReference type="Pfam" id="PF13508">
    <property type="entry name" value="Acetyltransf_7"/>
    <property type="match status" value="1"/>
</dbReference>
<dbReference type="InterPro" id="IPR052523">
    <property type="entry name" value="Trichothecene_AcTrans"/>
</dbReference>
<evidence type="ECO:0000313" key="3">
    <source>
        <dbReference type="EMBL" id="RAK98090.1"/>
    </source>
</evidence>
<dbReference type="GO" id="GO:0016747">
    <property type="term" value="F:acyltransferase activity, transferring groups other than amino-acyl groups"/>
    <property type="evidence" value="ECO:0007669"/>
    <property type="project" value="InterPro"/>
</dbReference>
<accession>A0A395GRA1</accession>
<dbReference type="Proteomes" id="UP000249402">
    <property type="component" value="Unassembled WGS sequence"/>
</dbReference>
<dbReference type="InterPro" id="IPR000182">
    <property type="entry name" value="GNAT_dom"/>
</dbReference>
<dbReference type="CDD" id="cd04301">
    <property type="entry name" value="NAT_SF"/>
    <property type="match status" value="1"/>
</dbReference>
<dbReference type="SUPFAM" id="SSF55729">
    <property type="entry name" value="Acyl-CoA N-acyltransferases (Nat)"/>
    <property type="match status" value="1"/>
</dbReference>